<reference evidence="3 4" key="1">
    <citation type="submission" date="2024-08" db="EMBL/GenBank/DDBJ databases">
        <title>Whole-genome sequencing of halo(alkali)philic microorganisms from hypersaline lakes.</title>
        <authorList>
            <person name="Sorokin D.Y."/>
            <person name="Merkel A.Y."/>
            <person name="Messina E."/>
            <person name="Yakimov M."/>
        </authorList>
    </citation>
    <scope>NUCLEOTIDE SEQUENCE [LARGE SCALE GENOMIC DNA]</scope>
    <source>
        <strain evidence="3 4">Cl-TMA</strain>
    </source>
</reference>
<dbReference type="PROSITE" id="PS00061">
    <property type="entry name" value="ADH_SHORT"/>
    <property type="match status" value="1"/>
</dbReference>
<gene>
    <name evidence="3" type="ORF">ACERLL_02775</name>
</gene>
<dbReference type="GO" id="GO:0047040">
    <property type="term" value="F:pteridine reductase activity"/>
    <property type="evidence" value="ECO:0007669"/>
    <property type="project" value="UniProtKB-EC"/>
</dbReference>
<dbReference type="RefSeq" id="WP_373654535.1">
    <property type="nucleotide sequence ID" value="NZ_JBGUAW010000002.1"/>
</dbReference>
<dbReference type="PANTHER" id="PTHR43639">
    <property type="entry name" value="OXIDOREDUCTASE, SHORT-CHAIN DEHYDROGENASE/REDUCTASE FAMILY (AFU_ORTHOLOGUE AFUA_5G02870)"/>
    <property type="match status" value="1"/>
</dbReference>
<comment type="caution">
    <text evidence="3">The sequence shown here is derived from an EMBL/GenBank/DDBJ whole genome shotgun (WGS) entry which is preliminary data.</text>
</comment>
<dbReference type="NCBIfam" id="NF006598">
    <property type="entry name" value="PRK09135.1"/>
    <property type="match status" value="1"/>
</dbReference>
<name>A0ABV4TQY9_9GAMM</name>
<keyword evidence="2 3" id="KW-0560">Oxidoreductase</keyword>
<proteinExistence type="inferred from homology"/>
<dbReference type="Gene3D" id="3.40.50.720">
    <property type="entry name" value="NAD(P)-binding Rossmann-like Domain"/>
    <property type="match status" value="1"/>
</dbReference>
<dbReference type="PANTHER" id="PTHR43639:SF1">
    <property type="entry name" value="SHORT-CHAIN DEHYDROGENASE_REDUCTASE FAMILY PROTEIN"/>
    <property type="match status" value="1"/>
</dbReference>
<evidence type="ECO:0000313" key="3">
    <source>
        <dbReference type="EMBL" id="MFA9459748.1"/>
    </source>
</evidence>
<organism evidence="3 4">
    <name type="scientific">Thiohalorhabdus methylotrophus</name>
    <dbReference type="NCBI Taxonomy" id="3242694"/>
    <lineage>
        <taxon>Bacteria</taxon>
        <taxon>Pseudomonadati</taxon>
        <taxon>Pseudomonadota</taxon>
        <taxon>Gammaproteobacteria</taxon>
        <taxon>Thiohalorhabdales</taxon>
        <taxon>Thiohalorhabdaceae</taxon>
        <taxon>Thiohalorhabdus</taxon>
    </lineage>
</organism>
<comment type="similarity">
    <text evidence="1">Belongs to the short-chain dehydrogenases/reductases (SDR) family.</text>
</comment>
<dbReference type="EMBL" id="JBGUAW010000002">
    <property type="protein sequence ID" value="MFA9459748.1"/>
    <property type="molecule type" value="Genomic_DNA"/>
</dbReference>
<dbReference type="InterPro" id="IPR020904">
    <property type="entry name" value="Sc_DH/Rdtase_CS"/>
</dbReference>
<keyword evidence="4" id="KW-1185">Reference proteome</keyword>
<dbReference type="EC" id="1.5.1.33" evidence="3"/>
<dbReference type="SUPFAM" id="SSF51735">
    <property type="entry name" value="NAD(P)-binding Rossmann-fold domains"/>
    <property type="match status" value="1"/>
</dbReference>
<sequence length="247" mass="25914">MADGDLAGHVALVTGAAHRLGRATARHLHAAGADVAIHYHSSRAAAEALAEELEAQGPGRARVFGCALEETANLGPLVEAVVAAFGGLDILVNNAARFYPTPLKEASEPAWDELLDTNLKAPFFLAQAAQEHLEARGGAIINLADVHAERPLEHHPVYSVSKAGVVMLTRALAKEMGPRVRVNAVAPGAALWPDAGKSESDKEALLRHTALGRAGGEEPVAEAVHYLARADYVTGQVLSVDGGRLLY</sequence>
<dbReference type="PRINTS" id="PR00080">
    <property type="entry name" value="SDRFAMILY"/>
</dbReference>
<evidence type="ECO:0000256" key="2">
    <source>
        <dbReference type="ARBA" id="ARBA00023002"/>
    </source>
</evidence>
<evidence type="ECO:0000256" key="1">
    <source>
        <dbReference type="ARBA" id="ARBA00006484"/>
    </source>
</evidence>
<dbReference type="InterPro" id="IPR036291">
    <property type="entry name" value="NAD(P)-bd_dom_sf"/>
</dbReference>
<dbReference type="InterPro" id="IPR002347">
    <property type="entry name" value="SDR_fam"/>
</dbReference>
<dbReference type="PRINTS" id="PR00081">
    <property type="entry name" value="GDHRDH"/>
</dbReference>
<accession>A0ABV4TQY9</accession>
<dbReference type="Proteomes" id="UP001575181">
    <property type="component" value="Unassembled WGS sequence"/>
</dbReference>
<evidence type="ECO:0000313" key="4">
    <source>
        <dbReference type="Proteomes" id="UP001575181"/>
    </source>
</evidence>
<dbReference type="Pfam" id="PF13561">
    <property type="entry name" value="adh_short_C2"/>
    <property type="match status" value="1"/>
</dbReference>
<protein>
    <submittedName>
        <fullName evidence="3">Pteridine reductase</fullName>
        <ecNumber evidence="3">1.5.1.33</ecNumber>
    </submittedName>
</protein>